<feature type="domain" description="TNase-like" evidence="1">
    <location>
        <begin position="37"/>
        <end position="194"/>
    </location>
</feature>
<dbReference type="PANTHER" id="PTHR12302:SF2">
    <property type="entry name" value="STAPHYLOCOCCAL NUCLEASE DOMAIN-CONTAINING PROTEIN 1"/>
    <property type="match status" value="1"/>
</dbReference>
<sequence>MAAAPAKTAELQANKSRLRMWTNYVPPATSSKAIRDRNFTGKVVEFVSGDCIIVADDSLPFGSPLAERRVNLSSITCPKMGRDETEKPAEYAREAREFLRTRLIGKQVNVQMEYSRTIGMGDGAPILDFGSVFLFSPDDDASAAAGSQPQPGMINVAELVVGCGFGQVIRYIDYDALLAAESRAISLKKGIHSAKASSAPWHINDLTMSSAEKAKDFLPALQRRGRNPAVVDHVLSGHRFKLYIPRENCSIAFSFSGVISRDEPYSDEPIALMRRKIMQRNVEIEVETVDETGTFLGSLWEGKTNVAVTLLEAGLAKLQTSFGADHRIPPDAHLLAQAERFQCSRTTESVFWII</sequence>
<dbReference type="InterPro" id="IPR035437">
    <property type="entry name" value="SNase_OB-fold_sf"/>
</dbReference>
<dbReference type="PANTHER" id="PTHR12302">
    <property type="entry name" value="EBNA2 BINDING PROTEIN P100"/>
    <property type="match status" value="1"/>
</dbReference>
<evidence type="ECO:0000259" key="1">
    <source>
        <dbReference type="PROSITE" id="PS50830"/>
    </source>
</evidence>
<dbReference type="Gramene" id="OMO94844">
    <property type="protein sequence ID" value="OMO94844"/>
    <property type="gene ID" value="CCACVL1_05761"/>
</dbReference>
<dbReference type="EMBL" id="AWWV01007770">
    <property type="protein sequence ID" value="OMO94844.1"/>
    <property type="molecule type" value="Genomic_DNA"/>
</dbReference>
<reference evidence="2 3" key="1">
    <citation type="submission" date="2013-09" db="EMBL/GenBank/DDBJ databases">
        <title>Corchorus capsularis genome sequencing.</title>
        <authorList>
            <person name="Alam M."/>
            <person name="Haque M.S."/>
            <person name="Islam M.S."/>
            <person name="Emdad E.M."/>
            <person name="Islam M.M."/>
            <person name="Ahmed B."/>
            <person name="Halim A."/>
            <person name="Hossen Q.M.M."/>
            <person name="Hossain M.Z."/>
            <person name="Ahmed R."/>
            <person name="Khan M.M."/>
            <person name="Islam R."/>
            <person name="Rashid M.M."/>
            <person name="Khan S.A."/>
            <person name="Rahman M.S."/>
            <person name="Alam M."/>
        </authorList>
    </citation>
    <scope>NUCLEOTIDE SEQUENCE [LARGE SCALE GENOMIC DNA]</scope>
    <source>
        <strain evidence="3">cv. CVL-1</strain>
        <tissue evidence="2">Whole seedling</tissue>
    </source>
</reference>
<protein>
    <recommendedName>
        <fullName evidence="1">TNase-like domain-containing protein</fullName>
    </recommendedName>
</protein>
<evidence type="ECO:0000313" key="2">
    <source>
        <dbReference type="EMBL" id="OMO94844.1"/>
    </source>
</evidence>
<dbReference type="Pfam" id="PF00565">
    <property type="entry name" value="SNase"/>
    <property type="match status" value="1"/>
</dbReference>
<evidence type="ECO:0000313" key="3">
    <source>
        <dbReference type="Proteomes" id="UP000188268"/>
    </source>
</evidence>
<dbReference type="PROSITE" id="PS50830">
    <property type="entry name" value="TNASE_3"/>
    <property type="match status" value="1"/>
</dbReference>
<dbReference type="GO" id="GO:0006402">
    <property type="term" value="P:mRNA catabolic process"/>
    <property type="evidence" value="ECO:0007669"/>
    <property type="project" value="TreeGrafter"/>
</dbReference>
<gene>
    <name evidence="2" type="ORF">CCACVL1_05761</name>
</gene>
<dbReference type="Gene3D" id="2.40.50.90">
    <property type="match status" value="2"/>
</dbReference>
<dbReference type="GO" id="GO:0003723">
    <property type="term" value="F:RNA binding"/>
    <property type="evidence" value="ECO:0007669"/>
    <property type="project" value="TreeGrafter"/>
</dbReference>
<dbReference type="AlphaFoldDB" id="A0A1R3JJ47"/>
<proteinExistence type="predicted"/>
<dbReference type="FunFam" id="2.40.50.90:FF:000015">
    <property type="entry name" value="Ribonuclease"/>
    <property type="match status" value="1"/>
</dbReference>
<accession>A0A1R3JJ47</accession>
<keyword evidence="3" id="KW-1185">Reference proteome</keyword>
<dbReference type="GO" id="GO:0005634">
    <property type="term" value="C:nucleus"/>
    <property type="evidence" value="ECO:0007669"/>
    <property type="project" value="TreeGrafter"/>
</dbReference>
<dbReference type="Proteomes" id="UP000188268">
    <property type="component" value="Unassembled WGS sequence"/>
</dbReference>
<dbReference type="STRING" id="210143.A0A1R3JJ47"/>
<dbReference type="GO" id="GO:0005829">
    <property type="term" value="C:cytosol"/>
    <property type="evidence" value="ECO:0007669"/>
    <property type="project" value="TreeGrafter"/>
</dbReference>
<dbReference type="InterPro" id="IPR016071">
    <property type="entry name" value="Staphylococal_nuclease_OB-fold"/>
</dbReference>
<dbReference type="GO" id="GO:0004518">
    <property type="term" value="F:nuclease activity"/>
    <property type="evidence" value="ECO:0007669"/>
    <property type="project" value="TreeGrafter"/>
</dbReference>
<dbReference type="SUPFAM" id="SSF50199">
    <property type="entry name" value="Staphylococcal nuclease"/>
    <property type="match status" value="2"/>
</dbReference>
<organism evidence="2 3">
    <name type="scientific">Corchorus capsularis</name>
    <name type="common">Jute</name>
    <dbReference type="NCBI Taxonomy" id="210143"/>
    <lineage>
        <taxon>Eukaryota</taxon>
        <taxon>Viridiplantae</taxon>
        <taxon>Streptophyta</taxon>
        <taxon>Embryophyta</taxon>
        <taxon>Tracheophyta</taxon>
        <taxon>Spermatophyta</taxon>
        <taxon>Magnoliopsida</taxon>
        <taxon>eudicotyledons</taxon>
        <taxon>Gunneridae</taxon>
        <taxon>Pentapetalae</taxon>
        <taxon>rosids</taxon>
        <taxon>malvids</taxon>
        <taxon>Malvales</taxon>
        <taxon>Malvaceae</taxon>
        <taxon>Grewioideae</taxon>
        <taxon>Apeibeae</taxon>
        <taxon>Corchorus</taxon>
    </lineage>
</organism>
<name>A0A1R3JJ47_COCAP</name>
<dbReference type="OrthoDB" id="10023235at2759"/>
<dbReference type="SMART" id="SM00318">
    <property type="entry name" value="SNc"/>
    <property type="match status" value="2"/>
</dbReference>
<comment type="caution">
    <text evidence="2">The sequence shown here is derived from an EMBL/GenBank/DDBJ whole genome shotgun (WGS) entry which is preliminary data.</text>
</comment>